<dbReference type="AlphaFoldDB" id="A0A835XRF1"/>
<protein>
    <recommendedName>
        <fullName evidence="8">Inositol polyphosphate multikinase</fullName>
        <ecNumber evidence="8">2.7.1.140</ecNumber>
        <ecNumber evidence="8">2.7.1.151</ecNumber>
    </recommendedName>
</protein>
<evidence type="ECO:0000256" key="4">
    <source>
        <dbReference type="ARBA" id="ARBA00022777"/>
    </source>
</evidence>
<evidence type="ECO:0000313" key="10">
    <source>
        <dbReference type="Proteomes" id="UP000612055"/>
    </source>
</evidence>
<name>A0A835XRF1_9CHLO</name>
<reference evidence="9" key="1">
    <citation type="journal article" date="2020" name="bioRxiv">
        <title>Comparative genomics of Chlamydomonas.</title>
        <authorList>
            <person name="Craig R.J."/>
            <person name="Hasan A.R."/>
            <person name="Ness R.W."/>
            <person name="Keightley P.D."/>
        </authorList>
    </citation>
    <scope>NUCLEOTIDE SEQUENCE</scope>
    <source>
        <strain evidence="9">CCAP 11/70</strain>
    </source>
</reference>
<dbReference type="OrthoDB" id="5958943at2759"/>
<evidence type="ECO:0000256" key="2">
    <source>
        <dbReference type="ARBA" id="ARBA00022679"/>
    </source>
</evidence>
<dbReference type="EC" id="2.7.1.151" evidence="8"/>
<dbReference type="Pfam" id="PF03770">
    <property type="entry name" value="IPK"/>
    <property type="match status" value="1"/>
</dbReference>
<evidence type="ECO:0000256" key="7">
    <source>
        <dbReference type="ARBA" id="ARBA00036525"/>
    </source>
</evidence>
<dbReference type="GO" id="GO:0051765">
    <property type="term" value="F:inositol tetrakisphosphate kinase activity"/>
    <property type="evidence" value="ECO:0007669"/>
    <property type="project" value="TreeGrafter"/>
</dbReference>
<dbReference type="Proteomes" id="UP000612055">
    <property type="component" value="Unassembled WGS sequence"/>
</dbReference>
<dbReference type="EMBL" id="JAEHOE010000095">
    <property type="protein sequence ID" value="KAG2487583.1"/>
    <property type="molecule type" value="Genomic_DNA"/>
</dbReference>
<dbReference type="GO" id="GO:0005524">
    <property type="term" value="F:ATP binding"/>
    <property type="evidence" value="ECO:0007669"/>
    <property type="project" value="UniProtKB-KW"/>
</dbReference>
<comment type="catalytic activity">
    <reaction evidence="7 8">
        <text>1D-myo-inositol 1,3,4,6-tetrakisphosphate + ATP = 1D-myo-inositol 1,3,4,5,6-pentakisphosphate + ADP + H(+)</text>
        <dbReference type="Rhea" id="RHEA:12717"/>
        <dbReference type="ChEBI" id="CHEBI:15378"/>
        <dbReference type="ChEBI" id="CHEBI:30616"/>
        <dbReference type="ChEBI" id="CHEBI:57660"/>
        <dbReference type="ChEBI" id="CHEBI:57733"/>
        <dbReference type="ChEBI" id="CHEBI:456216"/>
        <dbReference type="EC" id="2.7.1.140"/>
    </reaction>
</comment>
<dbReference type="GO" id="GO:0005737">
    <property type="term" value="C:cytoplasm"/>
    <property type="evidence" value="ECO:0007669"/>
    <property type="project" value="TreeGrafter"/>
</dbReference>
<keyword evidence="3 8" id="KW-0547">Nucleotide-binding</keyword>
<dbReference type="SUPFAM" id="SSF56104">
    <property type="entry name" value="SAICAR synthase-like"/>
    <property type="match status" value="1"/>
</dbReference>
<dbReference type="GO" id="GO:0008440">
    <property type="term" value="F:inositol-1,4,5-trisphosphate 3-kinase activity"/>
    <property type="evidence" value="ECO:0007669"/>
    <property type="project" value="TreeGrafter"/>
</dbReference>
<keyword evidence="2 8" id="KW-0808">Transferase</keyword>
<keyword evidence="4 8" id="KW-0418">Kinase</keyword>
<evidence type="ECO:0000256" key="3">
    <source>
        <dbReference type="ARBA" id="ARBA00022741"/>
    </source>
</evidence>
<keyword evidence="5 8" id="KW-0067">ATP-binding</keyword>
<dbReference type="PANTHER" id="PTHR12400:SF51">
    <property type="entry name" value="INOSITOL POLYPHOSPHATE MULTIKINASE"/>
    <property type="match status" value="1"/>
</dbReference>
<accession>A0A835XRF1</accession>
<evidence type="ECO:0000256" key="5">
    <source>
        <dbReference type="ARBA" id="ARBA00022840"/>
    </source>
</evidence>
<dbReference type="Gene3D" id="3.30.470.160">
    <property type="entry name" value="Inositol polyphosphate kinase"/>
    <property type="match status" value="1"/>
</dbReference>
<proteinExistence type="inferred from homology"/>
<dbReference type="GO" id="GO:0005634">
    <property type="term" value="C:nucleus"/>
    <property type="evidence" value="ECO:0007669"/>
    <property type="project" value="TreeGrafter"/>
</dbReference>
<dbReference type="GO" id="GO:0032958">
    <property type="term" value="P:inositol phosphate biosynthetic process"/>
    <property type="evidence" value="ECO:0007669"/>
    <property type="project" value="InterPro"/>
</dbReference>
<evidence type="ECO:0000256" key="8">
    <source>
        <dbReference type="RuleBase" id="RU363090"/>
    </source>
</evidence>
<evidence type="ECO:0000256" key="6">
    <source>
        <dbReference type="ARBA" id="ARBA00036164"/>
    </source>
</evidence>
<gene>
    <name evidence="9" type="ORF">HYH03_013862</name>
</gene>
<keyword evidence="10" id="KW-1185">Reference proteome</keyword>
<dbReference type="InterPro" id="IPR005522">
    <property type="entry name" value="IPK"/>
</dbReference>
<comment type="function">
    <text evidence="8">Inositol phosphate kinase with a broad substrate specificity.</text>
</comment>
<evidence type="ECO:0000313" key="9">
    <source>
        <dbReference type="EMBL" id="KAG2487583.1"/>
    </source>
</evidence>
<dbReference type="PANTHER" id="PTHR12400">
    <property type="entry name" value="INOSITOL POLYPHOSPHATE KINASE"/>
    <property type="match status" value="1"/>
</dbReference>
<sequence>MAAAVEVMEPVDVPEPAEPAEVPDLKPCEHQAGGHFASGKEAATFVDGSGKFYKAFQDNVRGAREAALYELVFGESDETVRAEDMAGLREFLPKYYGTIVTADKKLLALEDTCASYTKPCVLDAKMGFSTIYEWADEKYKNKNKDKDQITTQASLGYRVTGFKSWQLDKGEYFVADRLYGKALTKDTMGAALAKFASNGVLTPADIYGGLHGAAAKVRSLERWFEAQRSLVFYAASVLVIYEGTATRPEDANVQIRWIDFAHTFPAKGQRDDNVLPGLKSLAGLMERVAAGEAQ</sequence>
<organism evidence="9 10">
    <name type="scientific">Edaphochlamys debaryana</name>
    <dbReference type="NCBI Taxonomy" id="47281"/>
    <lineage>
        <taxon>Eukaryota</taxon>
        <taxon>Viridiplantae</taxon>
        <taxon>Chlorophyta</taxon>
        <taxon>core chlorophytes</taxon>
        <taxon>Chlorophyceae</taxon>
        <taxon>CS clade</taxon>
        <taxon>Chlamydomonadales</taxon>
        <taxon>Chlamydomonadales incertae sedis</taxon>
        <taxon>Edaphochlamys</taxon>
    </lineage>
</organism>
<comment type="similarity">
    <text evidence="1 8">Belongs to the inositol phosphokinase (IPK) family.</text>
</comment>
<dbReference type="EC" id="2.7.1.140" evidence="8"/>
<comment type="caution">
    <text evidence="9">The sequence shown here is derived from an EMBL/GenBank/DDBJ whole genome shotgun (WGS) entry which is preliminary data.</text>
</comment>
<evidence type="ECO:0000256" key="1">
    <source>
        <dbReference type="ARBA" id="ARBA00007374"/>
    </source>
</evidence>
<dbReference type="InterPro" id="IPR038286">
    <property type="entry name" value="IPK_sf"/>
</dbReference>
<comment type="catalytic activity">
    <reaction evidence="6 8">
        <text>1D-myo-inositol 1,4,5-trisphosphate + 2 ATP = 1D-myo-inositol 1,3,4,5,6-pentakisphosphate + 2 ADP + 2 H(+)</text>
        <dbReference type="Rhea" id="RHEA:32359"/>
        <dbReference type="ChEBI" id="CHEBI:15378"/>
        <dbReference type="ChEBI" id="CHEBI:30616"/>
        <dbReference type="ChEBI" id="CHEBI:57733"/>
        <dbReference type="ChEBI" id="CHEBI:203600"/>
        <dbReference type="ChEBI" id="CHEBI:456216"/>
        <dbReference type="EC" id="2.7.1.151"/>
    </reaction>
</comment>